<evidence type="ECO:0000313" key="4">
    <source>
        <dbReference type="Proteomes" id="UP000224563"/>
    </source>
</evidence>
<keyword evidence="2" id="KW-0812">Transmembrane</keyword>
<feature type="compositionally biased region" description="Acidic residues" evidence="1">
    <location>
        <begin position="253"/>
        <end position="280"/>
    </location>
</feature>
<organism evidence="3 4">
    <name type="scientific">Agathobacter ruminis</name>
    <dbReference type="NCBI Taxonomy" id="1712665"/>
    <lineage>
        <taxon>Bacteria</taxon>
        <taxon>Bacillati</taxon>
        <taxon>Bacillota</taxon>
        <taxon>Clostridia</taxon>
        <taxon>Lachnospirales</taxon>
        <taxon>Lachnospiraceae</taxon>
        <taxon>Agathobacter</taxon>
    </lineage>
</organism>
<evidence type="ECO:0000256" key="1">
    <source>
        <dbReference type="SAM" id="MobiDB-lite"/>
    </source>
</evidence>
<dbReference type="EMBL" id="PDYG01000064">
    <property type="protein sequence ID" value="PHU37341.1"/>
    <property type="molecule type" value="Genomic_DNA"/>
</dbReference>
<reference evidence="3 4" key="1">
    <citation type="submission" date="2017-10" db="EMBL/GenBank/DDBJ databases">
        <title>Resolving the taxonomy of Roseburia spp., Eubacterium rectale and Agathobacter spp. through phylogenomic analysis.</title>
        <authorList>
            <person name="Sheridan P.O."/>
            <person name="Walker A.W."/>
            <person name="Duncan S.H."/>
            <person name="Scott K.P."/>
            <person name="Toole P.W.O."/>
            <person name="Luis P."/>
            <person name="Flint H.J."/>
        </authorList>
    </citation>
    <scope>NUCLEOTIDE SEQUENCE [LARGE SCALE GENOMIC DNA]</scope>
    <source>
        <strain evidence="3 4">JK623</strain>
    </source>
</reference>
<dbReference type="RefSeq" id="WP_099386338.1">
    <property type="nucleotide sequence ID" value="NZ_JANSWH010000052.1"/>
</dbReference>
<keyword evidence="2" id="KW-1133">Transmembrane helix</keyword>
<name>A0A2G3E296_9FIRM</name>
<comment type="caution">
    <text evidence="3">The sequence shown here is derived from an EMBL/GenBank/DDBJ whole genome shotgun (WGS) entry which is preliminary data.</text>
</comment>
<evidence type="ECO:0000256" key="2">
    <source>
        <dbReference type="SAM" id="Phobius"/>
    </source>
</evidence>
<reference evidence="3 4" key="2">
    <citation type="submission" date="2017-10" db="EMBL/GenBank/DDBJ databases">
        <authorList>
            <person name="Banno H."/>
            <person name="Chua N.-H."/>
        </authorList>
    </citation>
    <scope>NUCLEOTIDE SEQUENCE [LARGE SCALE GENOMIC DNA]</scope>
    <source>
        <strain evidence="3 4">JK623</strain>
    </source>
</reference>
<keyword evidence="4" id="KW-1185">Reference proteome</keyword>
<proteinExistence type="predicted"/>
<protein>
    <submittedName>
        <fullName evidence="3">Uncharacterized protein</fullName>
    </submittedName>
</protein>
<dbReference type="Proteomes" id="UP000224563">
    <property type="component" value="Unassembled WGS sequence"/>
</dbReference>
<accession>A0A2G3E296</accession>
<dbReference type="AlphaFoldDB" id="A0A2G3E296"/>
<feature type="region of interest" description="Disordered" evidence="1">
    <location>
        <begin position="249"/>
        <end position="280"/>
    </location>
</feature>
<gene>
    <name evidence="3" type="ORF">CSX02_08395</name>
</gene>
<feature type="transmembrane region" description="Helical" evidence="2">
    <location>
        <begin position="27"/>
        <end position="47"/>
    </location>
</feature>
<sequence length="370" mass="41900">MSEIKEKKIRLRRKGERKKMSRVTRNLIIAVVVLSVIVGILGAALVLTDVELRKLSAQMTYMQDTVSVINSNLDNLGTNITAQLEEETSLVEDYQIKLKSINFETKTYTVDVTIVPKEFTESTETSVYFGTKEYRMDKDGFTYHTTATLPINESYEGNVTVLFTDGTKRTTEIIKYYHGIDIKGHDYITCTGETEQSISKEGLLSEKSNLNIKVDGAQLFSFEEISYVVSVNGTEVYTYNLLEEYEKKQAAEADTDEPEAGPEPETETQTEDAEFETEPVDTMEQQFALEYKLEKPLEDLDRVSTMVRLKTTDGYIMTYDISNSTITAAVNAEKPEDPPTYAVTKDEITRLLFIFYDSNGGTYRKTVAIH</sequence>
<keyword evidence="2" id="KW-0472">Membrane</keyword>
<evidence type="ECO:0000313" key="3">
    <source>
        <dbReference type="EMBL" id="PHU37341.1"/>
    </source>
</evidence>